<gene>
    <name evidence="2" type="ORF">JYZ213_LOCUS30118</name>
</gene>
<proteinExistence type="predicted"/>
<dbReference type="GO" id="GO:0008757">
    <property type="term" value="F:S-adenosylmethionine-dependent methyltransferase activity"/>
    <property type="evidence" value="ECO:0007669"/>
    <property type="project" value="InterPro"/>
</dbReference>
<dbReference type="PANTHER" id="PTHR45277:SF1">
    <property type="entry name" value="EXPRESSED PROTEIN"/>
    <property type="match status" value="1"/>
</dbReference>
<organism evidence="2 3">
    <name type="scientific">Adineta steineri</name>
    <dbReference type="NCBI Taxonomy" id="433720"/>
    <lineage>
        <taxon>Eukaryota</taxon>
        <taxon>Metazoa</taxon>
        <taxon>Spiralia</taxon>
        <taxon>Gnathifera</taxon>
        <taxon>Rotifera</taxon>
        <taxon>Eurotatoria</taxon>
        <taxon>Bdelloidea</taxon>
        <taxon>Adinetida</taxon>
        <taxon>Adinetidae</taxon>
        <taxon>Adineta</taxon>
    </lineage>
</organism>
<feature type="domain" description="Methyltransferase type 11" evidence="1">
    <location>
        <begin position="80"/>
        <end position="198"/>
    </location>
</feature>
<dbReference type="PANTHER" id="PTHR45277">
    <property type="entry name" value="EXPRESSED PROTEIN"/>
    <property type="match status" value="1"/>
</dbReference>
<accession>A0A815APX0</accession>
<sequence length="295" mass="32927">MSLYRVSPIPIDHIEIFRQQTNPPSIPSSPTYGIDAPLGLIASLWSAPLYLYATLSGKFQVWEALLHDIVKDIDLSEPCLDCGCGRGMVLLMLARLKKELVLNGVRTSTLPVYGIDIFNSFDQTSNSSLSTCQNAASAELLEYIILHTGTFLDLPFADDSFCLVTSSLAIHNVSNKEEKQRAIRECARVTKPGGWLLIVDLKGSVALYENTLRELAIHNVSNKEEKQRAIRECARVTKPGGWLLIVDLKGSVALYENTLRELGWHSIERKWAGMKMMYGMWPCEILKGSKPLRTT</sequence>
<dbReference type="SUPFAM" id="SSF53335">
    <property type="entry name" value="S-adenosyl-L-methionine-dependent methyltransferases"/>
    <property type="match status" value="2"/>
</dbReference>
<dbReference type="Pfam" id="PF08241">
    <property type="entry name" value="Methyltransf_11"/>
    <property type="match status" value="1"/>
</dbReference>
<name>A0A815APX0_9BILA</name>
<protein>
    <recommendedName>
        <fullName evidence="1">Methyltransferase type 11 domain-containing protein</fullName>
    </recommendedName>
</protein>
<dbReference type="InterPro" id="IPR029063">
    <property type="entry name" value="SAM-dependent_MTases_sf"/>
</dbReference>
<comment type="caution">
    <text evidence="2">The sequence shown here is derived from an EMBL/GenBank/DDBJ whole genome shotgun (WGS) entry which is preliminary data.</text>
</comment>
<dbReference type="Proteomes" id="UP000663845">
    <property type="component" value="Unassembled WGS sequence"/>
</dbReference>
<evidence type="ECO:0000313" key="3">
    <source>
        <dbReference type="Proteomes" id="UP000663845"/>
    </source>
</evidence>
<dbReference type="InterPro" id="IPR013216">
    <property type="entry name" value="Methyltransf_11"/>
</dbReference>
<dbReference type="CDD" id="cd02440">
    <property type="entry name" value="AdoMet_MTases"/>
    <property type="match status" value="1"/>
</dbReference>
<dbReference type="Gene3D" id="3.40.50.150">
    <property type="entry name" value="Vaccinia Virus protein VP39"/>
    <property type="match status" value="2"/>
</dbReference>
<evidence type="ECO:0000313" key="2">
    <source>
        <dbReference type="EMBL" id="CAF1260337.1"/>
    </source>
</evidence>
<dbReference type="EMBL" id="CAJNOG010000474">
    <property type="protein sequence ID" value="CAF1260337.1"/>
    <property type="molecule type" value="Genomic_DNA"/>
</dbReference>
<dbReference type="AlphaFoldDB" id="A0A815APX0"/>
<reference evidence="2" key="1">
    <citation type="submission" date="2021-02" db="EMBL/GenBank/DDBJ databases">
        <authorList>
            <person name="Nowell W R."/>
        </authorList>
    </citation>
    <scope>NUCLEOTIDE SEQUENCE</scope>
</reference>
<evidence type="ECO:0000259" key="1">
    <source>
        <dbReference type="Pfam" id="PF08241"/>
    </source>
</evidence>